<evidence type="ECO:0000313" key="5">
    <source>
        <dbReference type="EMBL" id="QXQ14712.1"/>
    </source>
</evidence>
<dbReference type="InterPro" id="IPR005320">
    <property type="entry name" value="Peptidase_S51"/>
</dbReference>
<dbReference type="Pfam" id="PF03575">
    <property type="entry name" value="Peptidase_S51"/>
    <property type="match status" value="1"/>
</dbReference>
<dbReference type="Proteomes" id="UP000887023">
    <property type="component" value="Chromosome"/>
</dbReference>
<dbReference type="InterPro" id="IPR029062">
    <property type="entry name" value="Class_I_gatase-like"/>
</dbReference>
<keyword evidence="2" id="KW-0645">Protease</keyword>
<protein>
    <submittedName>
        <fullName evidence="5">Peptidase E</fullName>
    </submittedName>
</protein>
<comment type="similarity">
    <text evidence="1">Belongs to the peptidase S51 family.</text>
</comment>
<dbReference type="Gene3D" id="3.40.50.880">
    <property type="match status" value="1"/>
</dbReference>
<evidence type="ECO:0000256" key="3">
    <source>
        <dbReference type="ARBA" id="ARBA00022801"/>
    </source>
</evidence>
<evidence type="ECO:0000256" key="1">
    <source>
        <dbReference type="ARBA" id="ARBA00006534"/>
    </source>
</evidence>
<organism evidence="5 6">
    <name type="scientific">Skermania pinensis</name>
    <dbReference type="NCBI Taxonomy" id="39122"/>
    <lineage>
        <taxon>Bacteria</taxon>
        <taxon>Bacillati</taxon>
        <taxon>Actinomycetota</taxon>
        <taxon>Actinomycetes</taxon>
        <taxon>Mycobacteriales</taxon>
        <taxon>Gordoniaceae</taxon>
        <taxon>Skermania</taxon>
    </lineage>
</organism>
<dbReference type="RefSeq" id="WP_066468434.1">
    <property type="nucleotide sequence ID" value="NZ_CBCRUZ010000004.1"/>
</dbReference>
<dbReference type="SUPFAM" id="SSF52317">
    <property type="entry name" value="Class I glutamine amidotransferase-like"/>
    <property type="match status" value="1"/>
</dbReference>
<gene>
    <name evidence="5" type="ORF">KV203_04740</name>
</gene>
<dbReference type="PANTHER" id="PTHR20842:SF0">
    <property type="entry name" value="ALPHA-ASPARTYL DIPEPTIDASE"/>
    <property type="match status" value="1"/>
</dbReference>
<reference evidence="5" key="1">
    <citation type="submission" date="2021-07" db="EMBL/GenBank/DDBJ databases">
        <title>Candidatus Kaistella beijingensis sp. nov. isolated from a municipal wastewater treatment plant is involved in sludge foaming.</title>
        <authorList>
            <person name="Song Y."/>
            <person name="Liu S.-J."/>
        </authorList>
    </citation>
    <scope>NUCLEOTIDE SEQUENCE</scope>
    <source>
        <strain evidence="5">DSM 43998</strain>
    </source>
</reference>
<proteinExistence type="inferred from homology"/>
<evidence type="ECO:0000313" key="6">
    <source>
        <dbReference type="Proteomes" id="UP000887023"/>
    </source>
</evidence>
<keyword evidence="3" id="KW-0378">Hydrolase</keyword>
<evidence type="ECO:0000256" key="4">
    <source>
        <dbReference type="ARBA" id="ARBA00022825"/>
    </source>
</evidence>
<accession>A0ABX8SC10</accession>
<name>A0ABX8SC10_9ACTN</name>
<dbReference type="PANTHER" id="PTHR20842">
    <property type="entry name" value="PROTEASE S51 ALPHA-ASPARTYL DIPEPTIDASE"/>
    <property type="match status" value="1"/>
</dbReference>
<evidence type="ECO:0000256" key="2">
    <source>
        <dbReference type="ARBA" id="ARBA00022670"/>
    </source>
</evidence>
<keyword evidence="4" id="KW-0720">Serine protease</keyword>
<dbReference type="EMBL" id="CP079105">
    <property type="protein sequence ID" value="QXQ14712.1"/>
    <property type="molecule type" value="Genomic_DNA"/>
</dbReference>
<sequence length="203" mass="21301">MRLFLAGYRFGAHRDRFVALAGGSGPVAVVANACDAWPPAARSAAVAGDLGPLRSLGFTAREIDLRRDPATALADFPVVWVRGGNTFVLRAAFARSNADTVAVDLIRQNALVYAGYSAGACLLAPSLTGLELLDDPADAGPELRWDGLGLIAASIVPHHRSPLDIDGGAERLIARYRAADITHLPLTDDEVLVVDGDAGTVLH</sequence>
<keyword evidence="6" id="KW-1185">Reference proteome</keyword>